<evidence type="ECO:0000256" key="8">
    <source>
        <dbReference type="ARBA" id="ARBA00035585"/>
    </source>
</evidence>
<comment type="catalytic activity">
    <reaction evidence="8">
        <text>fluoride(in) = fluoride(out)</text>
        <dbReference type="Rhea" id="RHEA:76159"/>
        <dbReference type="ChEBI" id="CHEBI:17051"/>
    </reaction>
    <physiologicalReaction direction="left-to-right" evidence="8">
        <dbReference type="Rhea" id="RHEA:76160"/>
    </physiologicalReaction>
</comment>
<dbReference type="InterPro" id="IPR003691">
    <property type="entry name" value="FluC"/>
</dbReference>
<dbReference type="Proteomes" id="UP000028058">
    <property type="component" value="Unassembled WGS sequence"/>
</dbReference>
<keyword evidence="6 10" id="KW-0407">Ion channel</keyword>
<feature type="transmembrane region" description="Helical" evidence="10">
    <location>
        <begin position="156"/>
        <end position="177"/>
    </location>
</feature>
<proteinExistence type="inferred from homology"/>
<reference evidence="12 13" key="1">
    <citation type="journal article" date="2014" name="Genome Announc.">
        <title>Draft Genome Sequence of Streptomyces fradiae ATCC 19609, a Strain Highly Sensitive to Antibiotics.</title>
        <authorList>
            <person name="Bekker O.B."/>
            <person name="Klimina K.M."/>
            <person name="Vatlin A.A."/>
            <person name="Zakharevich N.V."/>
            <person name="Kasianov A.S."/>
            <person name="Danilenko V.N."/>
        </authorList>
    </citation>
    <scope>NUCLEOTIDE SEQUENCE [LARGE SCALE GENOMIC DNA]</scope>
    <source>
        <strain evidence="12 13">ATCC 19609</strain>
    </source>
</reference>
<keyword evidence="2 10" id="KW-1003">Cell membrane</keyword>
<evidence type="ECO:0000256" key="7">
    <source>
        <dbReference type="ARBA" id="ARBA00035120"/>
    </source>
</evidence>
<feature type="region of interest" description="Disordered" evidence="11">
    <location>
        <begin position="1"/>
        <end position="74"/>
    </location>
</feature>
<feature type="transmembrane region" description="Helical" evidence="10">
    <location>
        <begin position="123"/>
        <end position="144"/>
    </location>
</feature>
<keyword evidence="4 10" id="KW-1133">Transmembrane helix</keyword>
<evidence type="ECO:0000256" key="4">
    <source>
        <dbReference type="ARBA" id="ARBA00022989"/>
    </source>
</evidence>
<keyword evidence="10" id="KW-0813">Transport</keyword>
<keyword evidence="10" id="KW-0479">Metal-binding</keyword>
<dbReference type="Pfam" id="PF02537">
    <property type="entry name" value="CRCB"/>
    <property type="match status" value="1"/>
</dbReference>
<feature type="compositionally biased region" description="Low complexity" evidence="11">
    <location>
        <begin position="59"/>
        <end position="68"/>
    </location>
</feature>
<evidence type="ECO:0000256" key="6">
    <source>
        <dbReference type="ARBA" id="ARBA00023303"/>
    </source>
</evidence>
<accession>A0A3M8EVV2</accession>
<comment type="function">
    <text evidence="9 10">Fluoride-specific ion channel. Important for reducing fluoride concentration in the cell, thus reducing its toxicity.</text>
</comment>
<evidence type="ECO:0000256" key="1">
    <source>
        <dbReference type="ARBA" id="ARBA00004651"/>
    </source>
</evidence>
<evidence type="ECO:0000256" key="5">
    <source>
        <dbReference type="ARBA" id="ARBA00023136"/>
    </source>
</evidence>
<evidence type="ECO:0000256" key="3">
    <source>
        <dbReference type="ARBA" id="ARBA00022692"/>
    </source>
</evidence>
<feature type="transmembrane region" description="Helical" evidence="10">
    <location>
        <begin position="90"/>
        <end position="111"/>
    </location>
</feature>
<evidence type="ECO:0000313" key="12">
    <source>
        <dbReference type="EMBL" id="RKM91172.1"/>
    </source>
</evidence>
<evidence type="ECO:0000256" key="2">
    <source>
        <dbReference type="ARBA" id="ARBA00022475"/>
    </source>
</evidence>
<evidence type="ECO:0000313" key="13">
    <source>
        <dbReference type="Proteomes" id="UP000028058"/>
    </source>
</evidence>
<dbReference type="GO" id="GO:0140114">
    <property type="term" value="P:cellular detoxification of fluoride"/>
    <property type="evidence" value="ECO:0007669"/>
    <property type="project" value="UniProtKB-UniRule"/>
</dbReference>
<feature type="region of interest" description="Disordered" evidence="11">
    <location>
        <begin position="223"/>
        <end position="246"/>
    </location>
</feature>
<feature type="compositionally biased region" description="Gly residues" evidence="11">
    <location>
        <begin position="1"/>
        <end position="16"/>
    </location>
</feature>
<dbReference type="EMBL" id="JNAD02000018">
    <property type="protein sequence ID" value="RKM91172.1"/>
    <property type="molecule type" value="Genomic_DNA"/>
</dbReference>
<name>A0A3M8EVV2_9ACTN</name>
<keyword evidence="10" id="KW-0406">Ion transport</keyword>
<dbReference type="PANTHER" id="PTHR28259">
    <property type="entry name" value="FLUORIDE EXPORT PROTEIN 1-RELATED"/>
    <property type="match status" value="1"/>
</dbReference>
<keyword evidence="13" id="KW-1185">Reference proteome</keyword>
<dbReference type="HAMAP" id="MF_00454">
    <property type="entry name" value="FluC"/>
    <property type="match status" value="1"/>
</dbReference>
<dbReference type="AlphaFoldDB" id="A0A3M8EVV2"/>
<keyword evidence="5 10" id="KW-0472">Membrane</keyword>
<dbReference type="PANTHER" id="PTHR28259:SF1">
    <property type="entry name" value="FLUORIDE EXPORT PROTEIN 1-RELATED"/>
    <property type="match status" value="1"/>
</dbReference>
<comment type="similarity">
    <text evidence="7 10">Belongs to the fluoride channel Fluc/FEX (TC 1.A.43) family.</text>
</comment>
<dbReference type="GO" id="GO:0046872">
    <property type="term" value="F:metal ion binding"/>
    <property type="evidence" value="ECO:0007669"/>
    <property type="project" value="UniProtKB-KW"/>
</dbReference>
<evidence type="ECO:0000256" key="10">
    <source>
        <dbReference type="HAMAP-Rule" id="MF_00454"/>
    </source>
</evidence>
<dbReference type="GO" id="GO:0062054">
    <property type="term" value="F:fluoride channel activity"/>
    <property type="evidence" value="ECO:0007669"/>
    <property type="project" value="UniProtKB-UniRule"/>
</dbReference>
<keyword evidence="3 10" id="KW-0812">Transmembrane</keyword>
<sequence length="246" mass="23487">MSGSGPGAGGTAGGDGSAAAPGDRDGPGRPAPPSRPGERGGPGAAPVSRSGAGDGAGAAGATSAGRAPRAVDPDVDLRVPEQRAEAAGRALWGILAVVSAGGALGACARYGMTLAWPAPHDAAPWAVLVVNASGSALIGVLMTLVSERPGVSPHPLLRPFLGTGVLGGFTTFSTYAADVPELLARGETAHALAYAAGTLAAALTGVWAAAVLTRRALGLHGGAAAETGPGAETGAGNGAGTGARDR</sequence>
<evidence type="ECO:0000256" key="11">
    <source>
        <dbReference type="SAM" id="MobiDB-lite"/>
    </source>
</evidence>
<feature type="binding site" evidence="10">
    <location>
        <position position="167"/>
    </location>
    <ligand>
        <name>Na(+)</name>
        <dbReference type="ChEBI" id="CHEBI:29101"/>
        <note>structural</note>
    </ligand>
</feature>
<dbReference type="OrthoDB" id="4408652at2"/>
<dbReference type="GO" id="GO:0005886">
    <property type="term" value="C:plasma membrane"/>
    <property type="evidence" value="ECO:0007669"/>
    <property type="project" value="UniProtKB-SubCell"/>
</dbReference>
<evidence type="ECO:0000256" key="9">
    <source>
        <dbReference type="ARBA" id="ARBA00049940"/>
    </source>
</evidence>
<comment type="activity regulation">
    <text evidence="10">Na(+) is not transported, but it plays an essential structural role and its presence is essential for fluoride channel function.</text>
</comment>
<feature type="compositionally biased region" description="Gly residues" evidence="11">
    <location>
        <begin position="231"/>
        <end position="246"/>
    </location>
</feature>
<feature type="transmembrane region" description="Helical" evidence="10">
    <location>
        <begin position="189"/>
        <end position="212"/>
    </location>
</feature>
<gene>
    <name evidence="10" type="primary">fluC</name>
    <name evidence="10" type="synonym">crcB</name>
    <name evidence="12" type="ORF">SFRA_028995</name>
</gene>
<comment type="subcellular location">
    <subcellularLocation>
        <location evidence="1 10">Cell membrane</location>
        <topology evidence="1 10">Multi-pass membrane protein</topology>
    </subcellularLocation>
</comment>
<feature type="binding site" evidence="10">
    <location>
        <position position="170"/>
    </location>
    <ligand>
        <name>Na(+)</name>
        <dbReference type="ChEBI" id="CHEBI:29101"/>
        <note>structural</note>
    </ligand>
</feature>
<comment type="caution">
    <text evidence="12">The sequence shown here is derived from an EMBL/GenBank/DDBJ whole genome shotgun (WGS) entry which is preliminary data.</text>
</comment>
<keyword evidence="10" id="KW-0915">Sodium</keyword>
<protein>
    <recommendedName>
        <fullName evidence="10">Fluoride-specific ion channel FluC</fullName>
    </recommendedName>
</protein>
<organism evidence="12 13">
    <name type="scientific">Streptomyces xinghaiensis</name>
    <dbReference type="NCBI Taxonomy" id="1038928"/>
    <lineage>
        <taxon>Bacteria</taxon>
        <taxon>Bacillati</taxon>
        <taxon>Actinomycetota</taxon>
        <taxon>Actinomycetes</taxon>
        <taxon>Kitasatosporales</taxon>
        <taxon>Streptomycetaceae</taxon>
        <taxon>Streptomyces</taxon>
    </lineage>
</organism>